<keyword evidence="1" id="KW-0812">Transmembrane</keyword>
<dbReference type="OrthoDB" id="1915931at2759"/>
<gene>
    <name evidence="2" type="ORF">A4U43_C10F5190</name>
</gene>
<evidence type="ECO:0000313" key="2">
    <source>
        <dbReference type="EMBL" id="ONK56203.1"/>
    </source>
</evidence>
<evidence type="ECO:0000313" key="3">
    <source>
        <dbReference type="Proteomes" id="UP000243459"/>
    </source>
</evidence>
<keyword evidence="1" id="KW-1133">Transmembrane helix</keyword>
<sequence length="620" mass="71977">MEILPELYPLTGLQIGDIQAYVSWAFLYFAPGSNRVLILVDNRPWMMNNHSKSARIWQLMVTKYRMSPFTNTRALNRSSNKNGMNDGQEEYHAKAKKINWWFPVIYSTKWQPKCLMDLSKALHGFLVFEVAWKDVHGINYLNELQTDTSLALDVKSMRKWEFYSPEQASKCLSSWFSCNKSEIQSLRKSLRLLSDLNLHQPSAHSSSVLFQRPSPSDDDFLDVQESFTETGDKGEIQHEKICSCDEGSVIAPSQYSNTLILFRFSDCILPLKFKEIIMSDMRLLILLETGLPSWVIFFESYPFFCHFYRTWMRHLARTLYILISLVTVIFGFYDLYKNVPLLKATVARLSGPLFNWIEGWDMVTRLRYLGTMLFLQNIEKALKWFLMMSRSIATLLSAIIRPFSGPLGELMEFISPLWSACVEVAEMFFSTIWFILASMCNVLLDIAEFVLWPFEFCCSYLWSTVTLLYPLVSIIWDFILVPIRCVLTLADYMAVLLCNIFELFKDVWESIRGIFQTTGIFKTAALSGAKKGAYDISIWQGLWRDLFSQVFRGARSVINGMATFFLACNRHRLSTYNHVQAFFQRVANLGHITPHACRFQRAHQSAHQNEEERMECDRCK</sequence>
<dbReference type="OMA" id="HEPCHCN"/>
<feature type="transmembrane region" description="Helical" evidence="1">
    <location>
        <begin position="449"/>
        <end position="472"/>
    </location>
</feature>
<proteinExistence type="predicted"/>
<organism evidence="2 3">
    <name type="scientific">Asparagus officinalis</name>
    <name type="common">Garden asparagus</name>
    <dbReference type="NCBI Taxonomy" id="4686"/>
    <lineage>
        <taxon>Eukaryota</taxon>
        <taxon>Viridiplantae</taxon>
        <taxon>Streptophyta</taxon>
        <taxon>Embryophyta</taxon>
        <taxon>Tracheophyta</taxon>
        <taxon>Spermatophyta</taxon>
        <taxon>Magnoliopsida</taxon>
        <taxon>Liliopsida</taxon>
        <taxon>Asparagales</taxon>
        <taxon>Asparagaceae</taxon>
        <taxon>Asparagoideae</taxon>
        <taxon>Asparagus</taxon>
    </lineage>
</organism>
<feature type="transmembrane region" description="Helical" evidence="1">
    <location>
        <begin position="281"/>
        <end position="298"/>
    </location>
</feature>
<dbReference type="AlphaFoldDB" id="A0A5P1E2L1"/>
<dbReference type="Gramene" id="ONK56203">
    <property type="protein sequence ID" value="ONK56203"/>
    <property type="gene ID" value="A4U43_C10F5190"/>
</dbReference>
<dbReference type="EMBL" id="CM007390">
    <property type="protein sequence ID" value="ONK56203.1"/>
    <property type="molecule type" value="Genomic_DNA"/>
</dbReference>
<reference evidence="3" key="1">
    <citation type="journal article" date="2017" name="Nat. Commun.">
        <title>The asparagus genome sheds light on the origin and evolution of a young Y chromosome.</title>
        <authorList>
            <person name="Harkess A."/>
            <person name="Zhou J."/>
            <person name="Xu C."/>
            <person name="Bowers J.E."/>
            <person name="Van der Hulst R."/>
            <person name="Ayyampalayam S."/>
            <person name="Mercati F."/>
            <person name="Riccardi P."/>
            <person name="McKain M.R."/>
            <person name="Kakrana A."/>
            <person name="Tang H."/>
            <person name="Ray J."/>
            <person name="Groenendijk J."/>
            <person name="Arikit S."/>
            <person name="Mathioni S.M."/>
            <person name="Nakano M."/>
            <person name="Shan H."/>
            <person name="Telgmann-Rauber A."/>
            <person name="Kanno A."/>
            <person name="Yue Z."/>
            <person name="Chen H."/>
            <person name="Li W."/>
            <person name="Chen Y."/>
            <person name="Xu X."/>
            <person name="Zhang Y."/>
            <person name="Luo S."/>
            <person name="Chen H."/>
            <person name="Gao J."/>
            <person name="Mao Z."/>
            <person name="Pires J.C."/>
            <person name="Luo M."/>
            <person name="Kudrna D."/>
            <person name="Wing R.A."/>
            <person name="Meyers B.C."/>
            <person name="Yi K."/>
            <person name="Kong H."/>
            <person name="Lavrijsen P."/>
            <person name="Sunseri F."/>
            <person name="Falavigna A."/>
            <person name="Ye Y."/>
            <person name="Leebens-Mack J.H."/>
            <person name="Chen G."/>
        </authorList>
    </citation>
    <scope>NUCLEOTIDE SEQUENCE [LARGE SCALE GENOMIC DNA]</scope>
    <source>
        <strain evidence="3">cv. DH0086</strain>
    </source>
</reference>
<evidence type="ECO:0000256" key="1">
    <source>
        <dbReference type="SAM" id="Phobius"/>
    </source>
</evidence>
<keyword evidence="1" id="KW-0472">Membrane</keyword>
<dbReference type="PANTHER" id="PTHR34553:SF2">
    <property type="entry name" value="(WILD MALAYSIAN BANANA) HYPOTHETICAL PROTEIN"/>
    <property type="match status" value="1"/>
</dbReference>
<protein>
    <submittedName>
        <fullName evidence="2">Uncharacterized protein</fullName>
    </submittedName>
</protein>
<feature type="transmembrane region" description="Helical" evidence="1">
    <location>
        <begin position="318"/>
        <end position="336"/>
    </location>
</feature>
<name>A0A5P1E2L1_ASPOF</name>
<dbReference type="Proteomes" id="UP000243459">
    <property type="component" value="Chromosome 10"/>
</dbReference>
<accession>A0A5P1E2L1</accession>
<keyword evidence="3" id="KW-1185">Reference proteome</keyword>
<dbReference type="PANTHER" id="PTHR34553">
    <property type="entry name" value="OS05G0597400 PROTEIN"/>
    <property type="match status" value="1"/>
</dbReference>